<organism evidence="1 2">
    <name type="scientific">Thermomonospora cellulosilytica</name>
    <dbReference type="NCBI Taxonomy" id="1411118"/>
    <lineage>
        <taxon>Bacteria</taxon>
        <taxon>Bacillati</taxon>
        <taxon>Actinomycetota</taxon>
        <taxon>Actinomycetes</taxon>
        <taxon>Streptosporangiales</taxon>
        <taxon>Thermomonosporaceae</taxon>
        <taxon>Thermomonospora</taxon>
    </lineage>
</organism>
<evidence type="ECO:0000313" key="1">
    <source>
        <dbReference type="EMBL" id="MBA9001801.1"/>
    </source>
</evidence>
<dbReference type="RefSeq" id="WP_182703998.1">
    <property type="nucleotide sequence ID" value="NZ_JACJII010000001.1"/>
</dbReference>
<gene>
    <name evidence="1" type="ORF">HNR21_000683</name>
</gene>
<dbReference type="SUPFAM" id="SSF160424">
    <property type="entry name" value="BH3703-like"/>
    <property type="match status" value="1"/>
</dbReference>
<reference evidence="1 2" key="1">
    <citation type="submission" date="2020-08" db="EMBL/GenBank/DDBJ databases">
        <title>Sequencing the genomes of 1000 actinobacteria strains.</title>
        <authorList>
            <person name="Klenk H.-P."/>
        </authorList>
    </citation>
    <scope>NUCLEOTIDE SEQUENCE [LARGE SCALE GENOMIC DNA]</scope>
    <source>
        <strain evidence="1 2">DSM 45823</strain>
    </source>
</reference>
<dbReference type="AlphaFoldDB" id="A0A7W3R6Q8"/>
<dbReference type="Proteomes" id="UP000539313">
    <property type="component" value="Unassembled WGS sequence"/>
</dbReference>
<comment type="caution">
    <text evidence="1">The sequence shown here is derived from an EMBL/GenBank/DDBJ whole genome shotgun (WGS) entry which is preliminary data.</text>
</comment>
<accession>A0A7W3R6Q8</accession>
<dbReference type="EMBL" id="JACJII010000001">
    <property type="protein sequence ID" value="MBA9001801.1"/>
    <property type="molecule type" value="Genomic_DNA"/>
</dbReference>
<proteinExistence type="predicted"/>
<keyword evidence="2" id="KW-1185">Reference proteome</keyword>
<evidence type="ECO:0000313" key="2">
    <source>
        <dbReference type="Proteomes" id="UP000539313"/>
    </source>
</evidence>
<name>A0A7W3R6Q8_9ACTN</name>
<dbReference type="InterPro" id="IPR036170">
    <property type="entry name" value="YezG-like_sf"/>
</dbReference>
<protein>
    <submittedName>
        <fullName evidence="1">Uncharacterized protein</fullName>
    </submittedName>
</protein>
<sequence length="148" mass="16695">MSDVPPLNPMEQKALLEEITLVLVHSLPPGWQGCTVLHRALGSHSETLGQFWTVSRQTPRLLDPHPALAELFGRLRSGMYVPQVGTWFKATFRLDFPFSHQVSYSRDEPDWRRTAPPPGAYAEELRVFPRSPENIPSWLTSHADPGSP</sequence>